<protein>
    <submittedName>
        <fullName evidence="2">Uncharacterized protein</fullName>
    </submittedName>
</protein>
<keyword evidence="1" id="KW-0732">Signal</keyword>
<feature type="signal peptide" evidence="1">
    <location>
        <begin position="1"/>
        <end position="19"/>
    </location>
</feature>
<evidence type="ECO:0000313" key="2">
    <source>
        <dbReference type="EMBL" id="KAL1647138.1"/>
    </source>
</evidence>
<evidence type="ECO:0000256" key="1">
    <source>
        <dbReference type="SAM" id="SignalP"/>
    </source>
</evidence>
<comment type="caution">
    <text evidence="2">The sequence shown here is derived from an EMBL/GenBank/DDBJ whole genome shotgun (WGS) entry which is preliminary data.</text>
</comment>
<feature type="chain" id="PRO_5045791541" evidence="1">
    <location>
        <begin position="20"/>
        <end position="130"/>
    </location>
</feature>
<proteinExistence type="predicted"/>
<dbReference type="EMBL" id="JAKEKT020000013">
    <property type="protein sequence ID" value="KAL1647138.1"/>
    <property type="molecule type" value="Genomic_DNA"/>
</dbReference>
<organism evidence="2 3">
    <name type="scientific">Diplodia intermedia</name>
    <dbReference type="NCBI Taxonomy" id="856260"/>
    <lineage>
        <taxon>Eukaryota</taxon>
        <taxon>Fungi</taxon>
        <taxon>Dikarya</taxon>
        <taxon>Ascomycota</taxon>
        <taxon>Pezizomycotina</taxon>
        <taxon>Dothideomycetes</taxon>
        <taxon>Dothideomycetes incertae sedis</taxon>
        <taxon>Botryosphaeriales</taxon>
        <taxon>Botryosphaeriaceae</taxon>
        <taxon>Diplodia</taxon>
    </lineage>
</organism>
<gene>
    <name evidence="2" type="ORF">SLS58_002909</name>
</gene>
<accession>A0ABR3TYV6</accession>
<keyword evidence="3" id="KW-1185">Reference proteome</keyword>
<dbReference type="Proteomes" id="UP001521184">
    <property type="component" value="Unassembled WGS sequence"/>
</dbReference>
<evidence type="ECO:0000313" key="3">
    <source>
        <dbReference type="Proteomes" id="UP001521184"/>
    </source>
</evidence>
<name>A0ABR3TYV6_9PEZI</name>
<sequence>MQPSTILAILSAFTPFAAAMVIDRPAAAPIVRGVVETSVPESPASMLQAGSKVAKTFGSASEPTAAAKQALQRRVAGLPDRMPTWTPKFRHDMTGDLVLDIMDLDPAQPITGTPKRMKCIEDNNGWPEGC</sequence>
<reference evidence="2 3" key="1">
    <citation type="journal article" date="2023" name="Plant Dis.">
        <title>First Report of Diplodia intermedia Causing Canker and Dieback Diseases on Apple Trees in Canada.</title>
        <authorList>
            <person name="Ellouze W."/>
            <person name="Ilyukhin E."/>
            <person name="Sulman M."/>
            <person name="Ali S."/>
        </authorList>
    </citation>
    <scope>NUCLEOTIDE SEQUENCE [LARGE SCALE GENOMIC DNA]</scope>
    <source>
        <strain evidence="2 3">M45-28</strain>
    </source>
</reference>